<dbReference type="InterPro" id="IPR001270">
    <property type="entry name" value="ClpA/B"/>
</dbReference>
<evidence type="ECO:0000259" key="8">
    <source>
        <dbReference type="PROSITE" id="PS51903"/>
    </source>
</evidence>
<dbReference type="PANTHER" id="PTHR11638">
    <property type="entry name" value="ATP-DEPENDENT CLP PROTEASE"/>
    <property type="match status" value="1"/>
</dbReference>
<sequence length="815" mass="91139">MNKKPQQGVEKFSQNLLLAIKRAERIAAEAQHVLVEPIHILLALAETRGSIAAELLTETKLNTVELAALIKKELPTGHSRSKLSTKTQERIVAAALIAYRAAHPYVGTEHMLKAIIEDLDPPIERYQRDFKWDTATLYEQLDMILKSNSKLPELTETFTEIGEKISENDSEDLPTALKGFGTDLTDFEHAKQLDPVIGREKEIERLMQVLVRRTKNNPVLLGDPGVGKTAIVEGLAKRISDGKVPPQLRGKRIISLDVGSLVAGTMFRGEFENRMRQVIDELRRSREIIIFIDELHTIVGAGAASGSVDAANLLKPALARGDIRCIGATTLPEYRQHIEVDGALERRFQPVTVEEPSVASTRAILAGLRKNYEDHHNVRITDAALDAAVRYADRYLPERFFPDKAIDLIDEAAARVSLSTRPSALMERHAELLQAERLATKRKEAATLREQLEEAIHWREEARRHRERRLALEETQQATTEPKPNVDETAIAAVITSWTRIPIQEITLGEKRRLKMLEQDLGKHFFGHETIRKTVAETIRRASLGLSDRKRPLASFLLTGPSGVGKTTLAKTIAKVLFGDEAALLRFDMSEFTESFTVSKLIGAPAGYVGYKESGTLTEAVRRRPYQVILFDELNRAHKDVYQLLLQILDEGSLRDATGRRINFKQTILVATMNPLVKTKGGLGFGQSTADDTIAVEEITEATEALLPSELRHRFDAILPLLPLSKENTVEILDRELSALNDRLQDHSVDVVLSAAARRELLETASTTEGGGRALLTTFRSIVEGELAKKLLSRRSSIKQRTYTIDRQSHRWVLQ</sequence>
<dbReference type="Pfam" id="PF07724">
    <property type="entry name" value="AAA_2"/>
    <property type="match status" value="1"/>
</dbReference>
<evidence type="ECO:0000256" key="4">
    <source>
        <dbReference type="ARBA" id="ARBA00023186"/>
    </source>
</evidence>
<keyword evidence="3 6" id="KW-0067">ATP-binding</keyword>
<dbReference type="GO" id="GO:0005737">
    <property type="term" value="C:cytoplasm"/>
    <property type="evidence" value="ECO:0007669"/>
    <property type="project" value="TreeGrafter"/>
</dbReference>
<evidence type="ECO:0000256" key="1">
    <source>
        <dbReference type="ARBA" id="ARBA00022737"/>
    </source>
</evidence>
<dbReference type="Gene3D" id="1.10.8.60">
    <property type="match status" value="1"/>
</dbReference>
<evidence type="ECO:0000256" key="7">
    <source>
        <dbReference type="SAM" id="Coils"/>
    </source>
</evidence>
<dbReference type="SMART" id="SM00382">
    <property type="entry name" value="AAA"/>
    <property type="match status" value="2"/>
</dbReference>
<accession>A0A2M8LFP6</accession>
<evidence type="ECO:0000313" key="10">
    <source>
        <dbReference type="Proteomes" id="UP000231152"/>
    </source>
</evidence>
<dbReference type="Pfam" id="PF00004">
    <property type="entry name" value="AAA"/>
    <property type="match status" value="1"/>
</dbReference>
<dbReference type="EMBL" id="PFET01000001">
    <property type="protein sequence ID" value="PJE76271.1"/>
    <property type="molecule type" value="Genomic_DNA"/>
</dbReference>
<dbReference type="PROSITE" id="PS00870">
    <property type="entry name" value="CLPAB_1"/>
    <property type="match status" value="1"/>
</dbReference>
<dbReference type="GO" id="GO:0005524">
    <property type="term" value="F:ATP binding"/>
    <property type="evidence" value="ECO:0007669"/>
    <property type="project" value="UniProtKB-KW"/>
</dbReference>
<dbReference type="Pfam" id="PF10431">
    <property type="entry name" value="ClpB_D2-small"/>
    <property type="match status" value="1"/>
</dbReference>
<feature type="coiled-coil region" evidence="7">
    <location>
        <begin position="435"/>
        <end position="468"/>
    </location>
</feature>
<dbReference type="SUPFAM" id="SSF81923">
    <property type="entry name" value="Double Clp-N motif"/>
    <property type="match status" value="1"/>
</dbReference>
<reference evidence="9 10" key="1">
    <citation type="submission" date="2017-09" db="EMBL/GenBank/DDBJ databases">
        <title>Depth-based differentiation of microbial function through sediment-hosted aquifers and enrichment of novel symbionts in the deep terrestrial subsurface.</title>
        <authorList>
            <person name="Probst A.J."/>
            <person name="Ladd B."/>
            <person name="Jarett J.K."/>
            <person name="Geller-Mcgrath D.E."/>
            <person name="Sieber C.M."/>
            <person name="Emerson J.B."/>
            <person name="Anantharaman K."/>
            <person name="Thomas B.C."/>
            <person name="Malmstrom R."/>
            <person name="Stieglmeier M."/>
            <person name="Klingl A."/>
            <person name="Woyke T."/>
            <person name="Ryan C.M."/>
            <person name="Banfield J.F."/>
        </authorList>
    </citation>
    <scope>NUCLEOTIDE SEQUENCE [LARGE SCALE GENOMIC DNA]</scope>
    <source>
        <strain evidence="9">CG10_big_fil_rev_8_21_14_0_10_48_11</strain>
    </source>
</reference>
<keyword evidence="7" id="KW-0175">Coiled coil</keyword>
<dbReference type="GO" id="GO:0016887">
    <property type="term" value="F:ATP hydrolysis activity"/>
    <property type="evidence" value="ECO:0007669"/>
    <property type="project" value="InterPro"/>
</dbReference>
<dbReference type="CDD" id="cd19499">
    <property type="entry name" value="RecA-like_ClpB_Hsp104-like"/>
    <property type="match status" value="1"/>
</dbReference>
<feature type="domain" description="Clp R" evidence="8">
    <location>
        <begin position="9"/>
        <end position="147"/>
    </location>
</feature>
<dbReference type="Proteomes" id="UP000231152">
    <property type="component" value="Unassembled WGS sequence"/>
</dbReference>
<dbReference type="AlphaFoldDB" id="A0A2M8LFP6"/>
<evidence type="ECO:0000256" key="2">
    <source>
        <dbReference type="ARBA" id="ARBA00022741"/>
    </source>
</evidence>
<dbReference type="FunFam" id="3.40.50.300:FF:000010">
    <property type="entry name" value="Chaperone clpB 1, putative"/>
    <property type="match status" value="1"/>
</dbReference>
<dbReference type="InterPro" id="IPR036628">
    <property type="entry name" value="Clp_N_dom_sf"/>
</dbReference>
<evidence type="ECO:0000313" key="9">
    <source>
        <dbReference type="EMBL" id="PJE76271.1"/>
    </source>
</evidence>
<dbReference type="InterPro" id="IPR003959">
    <property type="entry name" value="ATPase_AAA_core"/>
</dbReference>
<dbReference type="InterPro" id="IPR003593">
    <property type="entry name" value="AAA+_ATPase"/>
</dbReference>
<dbReference type="Gene3D" id="1.10.1780.10">
    <property type="entry name" value="Clp, N-terminal domain"/>
    <property type="match status" value="2"/>
</dbReference>
<dbReference type="GO" id="GO:0034605">
    <property type="term" value="P:cellular response to heat"/>
    <property type="evidence" value="ECO:0007669"/>
    <property type="project" value="TreeGrafter"/>
</dbReference>
<comment type="caution">
    <text evidence="9">The sequence shown here is derived from an EMBL/GenBank/DDBJ whole genome shotgun (WGS) entry which is preliminary data.</text>
</comment>
<dbReference type="InterPro" id="IPR041546">
    <property type="entry name" value="ClpA/ClpB_AAA_lid"/>
</dbReference>
<dbReference type="Pfam" id="PF17871">
    <property type="entry name" value="AAA_lid_9"/>
    <property type="match status" value="1"/>
</dbReference>
<dbReference type="PROSITE" id="PS51903">
    <property type="entry name" value="CLP_R"/>
    <property type="match status" value="1"/>
</dbReference>
<dbReference type="InterPro" id="IPR050130">
    <property type="entry name" value="ClpA_ClpB"/>
</dbReference>
<dbReference type="PROSITE" id="PS00871">
    <property type="entry name" value="CLPAB_2"/>
    <property type="match status" value="1"/>
</dbReference>
<evidence type="ECO:0000256" key="6">
    <source>
        <dbReference type="RuleBase" id="RU004432"/>
    </source>
</evidence>
<organism evidence="9 10">
    <name type="scientific">Candidatus Uhrbacteria bacterium CG10_big_fil_rev_8_21_14_0_10_48_11</name>
    <dbReference type="NCBI Taxonomy" id="1975037"/>
    <lineage>
        <taxon>Bacteria</taxon>
        <taxon>Candidatus Uhriibacteriota</taxon>
    </lineage>
</organism>
<dbReference type="Gene3D" id="3.40.50.300">
    <property type="entry name" value="P-loop containing nucleotide triphosphate hydrolases"/>
    <property type="match status" value="3"/>
</dbReference>
<dbReference type="InterPro" id="IPR028299">
    <property type="entry name" value="ClpA/B_CS2"/>
</dbReference>
<keyword evidence="4 6" id="KW-0143">Chaperone</keyword>
<dbReference type="CDD" id="cd00009">
    <property type="entry name" value="AAA"/>
    <property type="match status" value="1"/>
</dbReference>
<evidence type="ECO:0000256" key="3">
    <source>
        <dbReference type="ARBA" id="ARBA00022840"/>
    </source>
</evidence>
<dbReference type="PANTHER" id="PTHR11638:SF175">
    <property type="entry name" value="ATP-DEPENDENT CLP PROTEASE, ATP-BINDING SUBUNIT CLPC"/>
    <property type="match status" value="1"/>
</dbReference>
<keyword evidence="1 5" id="KW-0677">Repeat</keyword>
<keyword evidence="2 6" id="KW-0547">Nucleotide-binding</keyword>
<dbReference type="InterPro" id="IPR018368">
    <property type="entry name" value="ClpA/B_CS1"/>
</dbReference>
<protein>
    <recommendedName>
        <fullName evidence="8">Clp R domain-containing protein</fullName>
    </recommendedName>
</protein>
<dbReference type="SMART" id="SM01086">
    <property type="entry name" value="ClpB_D2-small"/>
    <property type="match status" value="1"/>
</dbReference>
<comment type="similarity">
    <text evidence="6">Belongs to the ClpA/ClpB family.</text>
</comment>
<dbReference type="PRINTS" id="PR00300">
    <property type="entry name" value="CLPPROTEASEA"/>
</dbReference>
<dbReference type="InterPro" id="IPR027417">
    <property type="entry name" value="P-loop_NTPase"/>
</dbReference>
<proteinExistence type="inferred from homology"/>
<dbReference type="InterPro" id="IPR019489">
    <property type="entry name" value="Clp_ATPase_C"/>
</dbReference>
<name>A0A2M8LFP6_9BACT</name>
<evidence type="ECO:0000256" key="5">
    <source>
        <dbReference type="PROSITE-ProRule" id="PRU01251"/>
    </source>
</evidence>
<gene>
    <name evidence="9" type="ORF">COV04_00090</name>
</gene>
<dbReference type="InterPro" id="IPR004176">
    <property type="entry name" value="Clp_R_N"/>
</dbReference>
<dbReference type="SUPFAM" id="SSF52540">
    <property type="entry name" value="P-loop containing nucleoside triphosphate hydrolases"/>
    <property type="match status" value="2"/>
</dbReference>
<dbReference type="Pfam" id="PF02861">
    <property type="entry name" value="Clp_N"/>
    <property type="match status" value="2"/>
</dbReference>